<organism evidence="7 8">
    <name type="scientific">Turneriella parva (strain ATCC BAA-1111 / DSM 21527 / NCTC 11395 / H)</name>
    <name type="common">Leptospira parva</name>
    <dbReference type="NCBI Taxonomy" id="869212"/>
    <lineage>
        <taxon>Bacteria</taxon>
        <taxon>Pseudomonadati</taxon>
        <taxon>Spirochaetota</taxon>
        <taxon>Spirochaetia</taxon>
        <taxon>Leptospirales</taxon>
        <taxon>Leptospiraceae</taxon>
        <taxon>Turneriella</taxon>
    </lineage>
</organism>
<dbReference type="InterPro" id="IPR027417">
    <property type="entry name" value="P-loop_NTPase"/>
</dbReference>
<evidence type="ECO:0000259" key="6">
    <source>
        <dbReference type="PROSITE" id="PS50893"/>
    </source>
</evidence>
<evidence type="ECO:0000256" key="3">
    <source>
        <dbReference type="ARBA" id="ARBA00022458"/>
    </source>
</evidence>
<accession>I4BAH2</accession>
<gene>
    <name evidence="7" type="ordered locus">Turpa_3645</name>
</gene>
<dbReference type="HOGENOM" id="CLU_000604_1_2_12"/>
<dbReference type="GO" id="GO:0016887">
    <property type="term" value="F:ATP hydrolysis activity"/>
    <property type="evidence" value="ECO:0007669"/>
    <property type="project" value="InterPro"/>
</dbReference>
<dbReference type="PROSITE" id="PS50893">
    <property type="entry name" value="ABC_TRANSPORTER_2"/>
    <property type="match status" value="1"/>
</dbReference>
<proteinExistence type="inferred from homology"/>
<dbReference type="PANTHER" id="PTHR42711:SF5">
    <property type="entry name" value="ABC TRANSPORTER ATP-BINDING PROTEIN NATA"/>
    <property type="match status" value="1"/>
</dbReference>
<evidence type="ECO:0000313" key="8">
    <source>
        <dbReference type="Proteomes" id="UP000006048"/>
    </source>
</evidence>
<dbReference type="PATRIC" id="fig|869212.3.peg.3666"/>
<keyword evidence="3" id="KW-0536">Nodulation</keyword>
<dbReference type="InterPro" id="IPR050763">
    <property type="entry name" value="ABC_transporter_ATP-binding"/>
</dbReference>
<evidence type="ECO:0000256" key="4">
    <source>
        <dbReference type="ARBA" id="ARBA00022741"/>
    </source>
</evidence>
<dbReference type="AlphaFoldDB" id="I4BAH2"/>
<dbReference type="RefSeq" id="WP_014804756.1">
    <property type="nucleotide sequence ID" value="NC_018020.1"/>
</dbReference>
<evidence type="ECO:0000256" key="2">
    <source>
        <dbReference type="ARBA" id="ARBA00022448"/>
    </source>
</evidence>
<dbReference type="Gene3D" id="3.40.50.300">
    <property type="entry name" value="P-loop containing nucleotide triphosphate hydrolases"/>
    <property type="match status" value="1"/>
</dbReference>
<keyword evidence="5" id="KW-0067">ATP-binding</keyword>
<keyword evidence="4" id="KW-0547">Nucleotide-binding</keyword>
<dbReference type="SUPFAM" id="SSF52540">
    <property type="entry name" value="P-loop containing nucleoside triphosphate hydrolases"/>
    <property type="match status" value="1"/>
</dbReference>
<dbReference type="PANTHER" id="PTHR42711">
    <property type="entry name" value="ABC TRANSPORTER ATP-BINDING PROTEIN"/>
    <property type="match status" value="1"/>
</dbReference>
<protein>
    <submittedName>
        <fullName evidence="7">ABC transporter related protein</fullName>
    </submittedName>
</protein>
<dbReference type="PROSITE" id="PS00211">
    <property type="entry name" value="ABC_TRANSPORTER_1"/>
    <property type="match status" value="1"/>
</dbReference>
<name>I4BAH2_TURPD</name>
<dbReference type="InterPro" id="IPR003439">
    <property type="entry name" value="ABC_transporter-like_ATP-bd"/>
</dbReference>
<dbReference type="KEGG" id="tpx:Turpa_3645"/>
<evidence type="ECO:0000256" key="1">
    <source>
        <dbReference type="ARBA" id="ARBA00005417"/>
    </source>
</evidence>
<dbReference type="Pfam" id="PF00005">
    <property type="entry name" value="ABC_tran"/>
    <property type="match status" value="1"/>
</dbReference>
<sequence>MKRRDAKPIILSLRDVDKRFPHVHAVNKVSLEIREGEFVALLGPNGAGKTTLLEMVEGLQTPDSGEIAIAGLNYKNNERAIRSIMGLAFQETRFPEKIKVSEALQLFGAFYGASSARVSEVLDLVRLKDKKHAYVNTLSGGQRQRIALGIAVIQKPKLLLLDEPSTGLDPHARRDIWDILKELKQLGSTLLLTTHYMEEAEELCERIVIMFKGSILADGDLSHLLEKHAGHEILEFRLRQPNAKIQESLKKLKGVSHVNLDTAAGMGIMHVDDSAKILPGFLKSVGRENLKAFAARPLTLDDLFIKMTGRHLDD</sequence>
<evidence type="ECO:0000313" key="7">
    <source>
        <dbReference type="EMBL" id="AFM14279.1"/>
    </source>
</evidence>
<dbReference type="EMBL" id="CP002959">
    <property type="protein sequence ID" value="AFM14279.1"/>
    <property type="molecule type" value="Genomic_DNA"/>
</dbReference>
<dbReference type="Proteomes" id="UP000006048">
    <property type="component" value="Chromosome"/>
</dbReference>
<dbReference type="GO" id="GO:0005524">
    <property type="term" value="F:ATP binding"/>
    <property type="evidence" value="ECO:0007669"/>
    <property type="project" value="UniProtKB-KW"/>
</dbReference>
<evidence type="ECO:0000256" key="5">
    <source>
        <dbReference type="ARBA" id="ARBA00022840"/>
    </source>
</evidence>
<keyword evidence="8" id="KW-1185">Reference proteome</keyword>
<keyword evidence="2" id="KW-0813">Transport</keyword>
<dbReference type="SMART" id="SM00382">
    <property type="entry name" value="AAA"/>
    <property type="match status" value="1"/>
</dbReference>
<comment type="similarity">
    <text evidence="1">Belongs to the ABC transporter superfamily.</text>
</comment>
<dbReference type="STRING" id="869212.Turpa_3645"/>
<dbReference type="InterPro" id="IPR003593">
    <property type="entry name" value="AAA+_ATPase"/>
</dbReference>
<dbReference type="InterPro" id="IPR017871">
    <property type="entry name" value="ABC_transporter-like_CS"/>
</dbReference>
<reference evidence="7 8" key="1">
    <citation type="submission" date="2012-06" db="EMBL/GenBank/DDBJ databases">
        <title>The complete chromosome of genome of Turneriella parva DSM 21527.</title>
        <authorList>
            <consortium name="US DOE Joint Genome Institute (JGI-PGF)"/>
            <person name="Lucas S."/>
            <person name="Han J."/>
            <person name="Lapidus A."/>
            <person name="Bruce D."/>
            <person name="Goodwin L."/>
            <person name="Pitluck S."/>
            <person name="Peters L."/>
            <person name="Kyrpides N."/>
            <person name="Mavromatis K."/>
            <person name="Ivanova N."/>
            <person name="Mikhailova N."/>
            <person name="Chertkov O."/>
            <person name="Detter J.C."/>
            <person name="Tapia R."/>
            <person name="Han C."/>
            <person name="Land M."/>
            <person name="Hauser L."/>
            <person name="Markowitz V."/>
            <person name="Cheng J.-F."/>
            <person name="Hugenholtz P."/>
            <person name="Woyke T."/>
            <person name="Wu D."/>
            <person name="Gronow S."/>
            <person name="Wellnitz S."/>
            <person name="Brambilla E."/>
            <person name="Klenk H.-P."/>
            <person name="Eisen J.A."/>
        </authorList>
    </citation>
    <scope>NUCLEOTIDE SEQUENCE [LARGE SCALE GENOMIC DNA]</scope>
    <source>
        <strain evidence="8">ATCC BAA-1111 / DSM 21527 / NCTC 11395 / H</strain>
    </source>
</reference>
<feature type="domain" description="ABC transporter" evidence="6">
    <location>
        <begin position="11"/>
        <end position="237"/>
    </location>
</feature>
<dbReference type="CDD" id="cd03263">
    <property type="entry name" value="ABC_subfamily_A"/>
    <property type="match status" value="1"/>
</dbReference>